<dbReference type="KEGG" id="tps:THAPSDRAFT_20576"/>
<organism evidence="1 2">
    <name type="scientific">Thalassiosira pseudonana</name>
    <name type="common">Marine diatom</name>
    <name type="synonym">Cyclotella nana</name>
    <dbReference type="NCBI Taxonomy" id="35128"/>
    <lineage>
        <taxon>Eukaryota</taxon>
        <taxon>Sar</taxon>
        <taxon>Stramenopiles</taxon>
        <taxon>Ochrophyta</taxon>
        <taxon>Bacillariophyta</taxon>
        <taxon>Coscinodiscophyceae</taxon>
        <taxon>Thalassiosirophycidae</taxon>
        <taxon>Thalassiosirales</taxon>
        <taxon>Thalassiosiraceae</taxon>
        <taxon>Thalassiosira</taxon>
    </lineage>
</organism>
<reference evidence="1 2" key="1">
    <citation type="journal article" date="2004" name="Science">
        <title>The genome of the diatom Thalassiosira pseudonana: ecology, evolution, and metabolism.</title>
        <authorList>
            <person name="Armbrust E.V."/>
            <person name="Berges J.A."/>
            <person name="Bowler C."/>
            <person name="Green B.R."/>
            <person name="Martinez D."/>
            <person name="Putnam N.H."/>
            <person name="Zhou S."/>
            <person name="Allen A.E."/>
            <person name="Apt K.E."/>
            <person name="Bechner M."/>
            <person name="Brzezinski M.A."/>
            <person name="Chaal B.K."/>
            <person name="Chiovitti A."/>
            <person name="Davis A.K."/>
            <person name="Demarest M.S."/>
            <person name="Detter J.C."/>
            <person name="Glavina T."/>
            <person name="Goodstein D."/>
            <person name="Hadi M.Z."/>
            <person name="Hellsten U."/>
            <person name="Hildebrand M."/>
            <person name="Jenkins B.D."/>
            <person name="Jurka J."/>
            <person name="Kapitonov V.V."/>
            <person name="Kroger N."/>
            <person name="Lau W.W."/>
            <person name="Lane T.W."/>
            <person name="Larimer F.W."/>
            <person name="Lippmeier J.C."/>
            <person name="Lucas S."/>
            <person name="Medina M."/>
            <person name="Montsant A."/>
            <person name="Obornik M."/>
            <person name="Parker M.S."/>
            <person name="Palenik B."/>
            <person name="Pazour G.J."/>
            <person name="Richardson P.M."/>
            <person name="Rynearson T.A."/>
            <person name="Saito M.A."/>
            <person name="Schwartz D.C."/>
            <person name="Thamatrakoln K."/>
            <person name="Valentin K."/>
            <person name="Vardi A."/>
            <person name="Wilkerson F.P."/>
            <person name="Rokhsar D.S."/>
        </authorList>
    </citation>
    <scope>NUCLEOTIDE SEQUENCE [LARGE SCALE GENOMIC DNA]</scope>
    <source>
        <strain evidence="1 2">CCMP1335</strain>
    </source>
</reference>
<dbReference type="RefSeq" id="XP_002285948.1">
    <property type="nucleotide sequence ID" value="XM_002285912.1"/>
</dbReference>
<dbReference type="InParanoid" id="B8BSR6"/>
<dbReference type="InterPro" id="IPR036770">
    <property type="entry name" value="Ankyrin_rpt-contain_sf"/>
</dbReference>
<evidence type="ECO:0000313" key="2">
    <source>
        <dbReference type="Proteomes" id="UP000001449"/>
    </source>
</evidence>
<keyword evidence="2" id="KW-1185">Reference proteome</keyword>
<dbReference type="HOGENOM" id="CLU_1520858_0_0_1"/>
<reference evidence="1 2" key="2">
    <citation type="journal article" date="2008" name="Nature">
        <title>The Phaeodactylum genome reveals the evolutionary history of diatom genomes.</title>
        <authorList>
            <person name="Bowler C."/>
            <person name="Allen A.E."/>
            <person name="Badger J.H."/>
            <person name="Grimwood J."/>
            <person name="Jabbari K."/>
            <person name="Kuo A."/>
            <person name="Maheswari U."/>
            <person name="Martens C."/>
            <person name="Maumus F."/>
            <person name="Otillar R.P."/>
            <person name="Rayko E."/>
            <person name="Salamov A."/>
            <person name="Vandepoele K."/>
            <person name="Beszteri B."/>
            <person name="Gruber A."/>
            <person name="Heijde M."/>
            <person name="Katinka M."/>
            <person name="Mock T."/>
            <person name="Valentin K."/>
            <person name="Verret F."/>
            <person name="Berges J.A."/>
            <person name="Brownlee C."/>
            <person name="Cadoret J.P."/>
            <person name="Chiovitti A."/>
            <person name="Choi C.J."/>
            <person name="Coesel S."/>
            <person name="De Martino A."/>
            <person name="Detter J.C."/>
            <person name="Durkin C."/>
            <person name="Falciatore A."/>
            <person name="Fournet J."/>
            <person name="Haruta M."/>
            <person name="Huysman M.J."/>
            <person name="Jenkins B.D."/>
            <person name="Jiroutova K."/>
            <person name="Jorgensen R.E."/>
            <person name="Joubert Y."/>
            <person name="Kaplan A."/>
            <person name="Kroger N."/>
            <person name="Kroth P.G."/>
            <person name="La Roche J."/>
            <person name="Lindquist E."/>
            <person name="Lommer M."/>
            <person name="Martin-Jezequel V."/>
            <person name="Lopez P.J."/>
            <person name="Lucas S."/>
            <person name="Mangogna M."/>
            <person name="McGinnis K."/>
            <person name="Medlin L.K."/>
            <person name="Montsant A."/>
            <person name="Oudot-Le Secq M.P."/>
            <person name="Napoli C."/>
            <person name="Obornik M."/>
            <person name="Parker M.S."/>
            <person name="Petit J.L."/>
            <person name="Porcel B.M."/>
            <person name="Poulsen N."/>
            <person name="Robison M."/>
            <person name="Rychlewski L."/>
            <person name="Rynearson T.A."/>
            <person name="Schmutz J."/>
            <person name="Shapiro H."/>
            <person name="Siaut M."/>
            <person name="Stanley M."/>
            <person name="Sussman M.R."/>
            <person name="Taylor A.R."/>
            <person name="Vardi A."/>
            <person name="von Dassow P."/>
            <person name="Vyverman W."/>
            <person name="Willis A."/>
            <person name="Wyrwicz L.S."/>
            <person name="Rokhsar D.S."/>
            <person name="Weissenbach J."/>
            <person name="Armbrust E.V."/>
            <person name="Green B.R."/>
            <person name="Van de Peer Y."/>
            <person name="Grigoriev I.V."/>
        </authorList>
    </citation>
    <scope>NUCLEOTIDE SEQUENCE [LARGE SCALE GENOMIC DNA]</scope>
    <source>
        <strain evidence="1 2">CCMP1335</strain>
    </source>
</reference>
<dbReference type="Gene3D" id="1.25.40.20">
    <property type="entry name" value="Ankyrin repeat-containing domain"/>
    <property type="match status" value="1"/>
</dbReference>
<dbReference type="Proteomes" id="UP000001449">
    <property type="component" value="Chromosome 1"/>
</dbReference>
<evidence type="ECO:0000313" key="1">
    <source>
        <dbReference type="EMBL" id="EED95589.1"/>
    </source>
</evidence>
<proteinExistence type="predicted"/>
<dbReference type="AlphaFoldDB" id="B8BSR6"/>
<dbReference type="GeneID" id="7445063"/>
<sequence>MLSYPPAELIGVPGKLPNYALFGFDASISYGSGDLSSFEPVQMTIETIQYLLDGYPHWLNETDERGMTVLQRSCLSLSGATTFMVQKRPEIIHQQIPRQMNDGELPIHCLCRSNRLEEATSMQIVQYLLEEMTEEDDGDICKMVHYAAENKIVSFCKHLLTRYPRYLTLDTQRGLLG</sequence>
<protein>
    <submittedName>
        <fullName evidence="1">Uncharacterized protein</fullName>
    </submittedName>
</protein>
<dbReference type="PaxDb" id="35128-Thaps20576"/>
<gene>
    <name evidence="1" type="ORF">THAPSDRAFT_20576</name>
</gene>
<name>B8BSR6_THAPS</name>
<accession>B8BSR6</accession>
<dbReference type="EMBL" id="CM000638">
    <property type="protein sequence ID" value="EED95589.1"/>
    <property type="molecule type" value="Genomic_DNA"/>
</dbReference>
<dbReference type="SUPFAM" id="SSF48403">
    <property type="entry name" value="Ankyrin repeat"/>
    <property type="match status" value="1"/>
</dbReference>